<keyword evidence="3" id="KW-0804">Transcription</keyword>
<protein>
    <submittedName>
        <fullName evidence="5">Transcriptional regulator</fullName>
    </submittedName>
</protein>
<name>A0A919VAZ5_9ACTN</name>
<evidence type="ECO:0000256" key="3">
    <source>
        <dbReference type="ARBA" id="ARBA00023163"/>
    </source>
</evidence>
<dbReference type="GO" id="GO:0003677">
    <property type="term" value="F:DNA binding"/>
    <property type="evidence" value="ECO:0007669"/>
    <property type="project" value="UniProtKB-KW"/>
</dbReference>
<keyword evidence="1" id="KW-0805">Transcription regulation</keyword>
<evidence type="ECO:0000313" key="5">
    <source>
        <dbReference type="EMBL" id="GII97021.1"/>
    </source>
</evidence>
<proteinExistence type="predicted"/>
<organism evidence="5 6">
    <name type="scientific">Sinosporangium siamense</name>
    <dbReference type="NCBI Taxonomy" id="1367973"/>
    <lineage>
        <taxon>Bacteria</taxon>
        <taxon>Bacillati</taxon>
        <taxon>Actinomycetota</taxon>
        <taxon>Actinomycetes</taxon>
        <taxon>Streptosporangiales</taxon>
        <taxon>Streptosporangiaceae</taxon>
        <taxon>Sinosporangium</taxon>
    </lineage>
</organism>
<gene>
    <name evidence="5" type="ORF">Ssi02_72520</name>
</gene>
<sequence length="298" mass="32238">MGALAVLVWQRSRPGLNRWIATHTPAYRRRLAGDPFAARLVEAAFQPHYLPDFMTPPPAPGEVTFHDEIRKVQETPAATAAADLEECLGRSLPKALLVPDLPERVAGLLEWVWNETVQPYWARRRRVLEADIVARTQQLGTGGWAAALEGIRPGLRWLGDGRLQVNAHANPAREVGGAQVLVIPTTSGGWIGWDLPHRYAIVYSCSGLLATPPAPEPALGRLLGPIRAEILTLLETPLSTTQITALTGHSLGSVGGHLKILHDAGLVWRRRSGRSVLYCQTAAGRQVVEAAGSGMPST</sequence>
<dbReference type="PANTHER" id="PTHR43132:SF6">
    <property type="entry name" value="HTH-TYPE TRANSCRIPTIONAL REPRESSOR CZRA"/>
    <property type="match status" value="1"/>
</dbReference>
<evidence type="ECO:0000256" key="1">
    <source>
        <dbReference type="ARBA" id="ARBA00023015"/>
    </source>
</evidence>
<dbReference type="EMBL" id="BOOW01000053">
    <property type="protein sequence ID" value="GII97021.1"/>
    <property type="molecule type" value="Genomic_DNA"/>
</dbReference>
<dbReference type="InterPro" id="IPR036390">
    <property type="entry name" value="WH_DNA-bd_sf"/>
</dbReference>
<dbReference type="GO" id="GO:0003700">
    <property type="term" value="F:DNA-binding transcription factor activity"/>
    <property type="evidence" value="ECO:0007669"/>
    <property type="project" value="InterPro"/>
</dbReference>
<accession>A0A919VAZ5</accession>
<dbReference type="Gene3D" id="1.10.10.10">
    <property type="entry name" value="Winged helix-like DNA-binding domain superfamily/Winged helix DNA-binding domain"/>
    <property type="match status" value="1"/>
</dbReference>
<dbReference type="SMART" id="SM00418">
    <property type="entry name" value="HTH_ARSR"/>
    <property type="match status" value="1"/>
</dbReference>
<evidence type="ECO:0000313" key="6">
    <source>
        <dbReference type="Proteomes" id="UP000606172"/>
    </source>
</evidence>
<comment type="caution">
    <text evidence="5">The sequence shown here is derived from an EMBL/GenBank/DDBJ whole genome shotgun (WGS) entry which is preliminary data.</text>
</comment>
<dbReference type="SUPFAM" id="SSF46785">
    <property type="entry name" value="Winged helix' DNA-binding domain"/>
    <property type="match status" value="1"/>
</dbReference>
<keyword evidence="2" id="KW-0238">DNA-binding</keyword>
<dbReference type="Pfam" id="PF01022">
    <property type="entry name" value="HTH_5"/>
    <property type="match status" value="1"/>
</dbReference>
<dbReference type="Proteomes" id="UP000606172">
    <property type="component" value="Unassembled WGS sequence"/>
</dbReference>
<dbReference type="AlphaFoldDB" id="A0A919VAZ5"/>
<dbReference type="PANTHER" id="PTHR43132">
    <property type="entry name" value="ARSENICAL RESISTANCE OPERON REPRESSOR ARSR-RELATED"/>
    <property type="match status" value="1"/>
</dbReference>
<dbReference type="InterPro" id="IPR001845">
    <property type="entry name" value="HTH_ArsR_DNA-bd_dom"/>
</dbReference>
<keyword evidence="6" id="KW-1185">Reference proteome</keyword>
<feature type="domain" description="HTH arsR-type" evidence="4">
    <location>
        <begin position="218"/>
        <end position="293"/>
    </location>
</feature>
<dbReference type="CDD" id="cd00090">
    <property type="entry name" value="HTH_ARSR"/>
    <property type="match status" value="1"/>
</dbReference>
<reference evidence="5" key="1">
    <citation type="submission" date="2021-01" db="EMBL/GenBank/DDBJ databases">
        <title>Whole genome shotgun sequence of Sinosporangium siamense NBRC 109515.</title>
        <authorList>
            <person name="Komaki H."/>
            <person name="Tamura T."/>
        </authorList>
    </citation>
    <scope>NUCLEOTIDE SEQUENCE</scope>
    <source>
        <strain evidence="5">NBRC 109515</strain>
    </source>
</reference>
<dbReference type="InterPro" id="IPR036388">
    <property type="entry name" value="WH-like_DNA-bd_sf"/>
</dbReference>
<evidence type="ECO:0000256" key="2">
    <source>
        <dbReference type="ARBA" id="ARBA00023125"/>
    </source>
</evidence>
<dbReference type="InterPro" id="IPR051011">
    <property type="entry name" value="Metal_resp_trans_reg"/>
</dbReference>
<dbReference type="InterPro" id="IPR011991">
    <property type="entry name" value="ArsR-like_HTH"/>
</dbReference>
<evidence type="ECO:0000259" key="4">
    <source>
        <dbReference type="SMART" id="SM00418"/>
    </source>
</evidence>